<comment type="caution">
    <text evidence="2">The sequence shown here is derived from an EMBL/GenBank/DDBJ whole genome shotgun (WGS) entry which is preliminary data.</text>
</comment>
<dbReference type="InterPro" id="IPR047650">
    <property type="entry name" value="Transpos_IS110"/>
</dbReference>
<sequence length="191" mass="21784">MKYNRIIGVDVAKNKLDIYNSKTQQHQVIDNSPAAIAFFLCELKRGRTRTLVVMEATGGYEHLLVEQLLDKSIDCSVVNPLQIRNFAKGCGMIEKNDKLDARIIARFGEVVTPKLREKPSDSEAKLKSLVHRRDQILSQISAERNRLQQTPDEETKTMIHHAIHFYKAQIRTVDQRISQVLEECAELTAKA</sequence>
<dbReference type="InterPro" id="IPR002525">
    <property type="entry name" value="Transp_IS110-like_N"/>
</dbReference>
<gene>
    <name evidence="2" type="ORF">NG895_05195</name>
</gene>
<evidence type="ECO:0000259" key="1">
    <source>
        <dbReference type="Pfam" id="PF01548"/>
    </source>
</evidence>
<evidence type="ECO:0000313" key="2">
    <source>
        <dbReference type="EMBL" id="MCO6043295.1"/>
    </source>
</evidence>
<dbReference type="PANTHER" id="PTHR33055">
    <property type="entry name" value="TRANSPOSASE FOR INSERTION SEQUENCE ELEMENT IS1111A"/>
    <property type="match status" value="1"/>
</dbReference>
<dbReference type="Proteomes" id="UP001155241">
    <property type="component" value="Unassembled WGS sequence"/>
</dbReference>
<dbReference type="EMBL" id="JAMXLR010000021">
    <property type="protein sequence ID" value="MCO6043295.1"/>
    <property type="molecule type" value="Genomic_DNA"/>
</dbReference>
<dbReference type="GO" id="GO:0003677">
    <property type="term" value="F:DNA binding"/>
    <property type="evidence" value="ECO:0007669"/>
    <property type="project" value="InterPro"/>
</dbReference>
<dbReference type="GO" id="GO:0004803">
    <property type="term" value="F:transposase activity"/>
    <property type="evidence" value="ECO:0007669"/>
    <property type="project" value="InterPro"/>
</dbReference>
<keyword evidence="3" id="KW-1185">Reference proteome</keyword>
<dbReference type="AlphaFoldDB" id="A0A9X2F6R0"/>
<feature type="domain" description="Transposase IS110-like N-terminal" evidence="1">
    <location>
        <begin position="7"/>
        <end position="150"/>
    </location>
</feature>
<reference evidence="2" key="1">
    <citation type="submission" date="2022-06" db="EMBL/GenBank/DDBJ databases">
        <title>Aeoliella straminimaris, a novel planctomycete from sediments.</title>
        <authorList>
            <person name="Vitorino I.R."/>
            <person name="Lage O.M."/>
        </authorList>
    </citation>
    <scope>NUCLEOTIDE SEQUENCE</scope>
    <source>
        <strain evidence="2">ICT_H6.2</strain>
    </source>
</reference>
<protein>
    <submittedName>
        <fullName evidence="2">Transposase</fullName>
    </submittedName>
</protein>
<proteinExistence type="predicted"/>
<organism evidence="2 3">
    <name type="scientific">Aeoliella straminimaris</name>
    <dbReference type="NCBI Taxonomy" id="2954799"/>
    <lineage>
        <taxon>Bacteria</taxon>
        <taxon>Pseudomonadati</taxon>
        <taxon>Planctomycetota</taxon>
        <taxon>Planctomycetia</taxon>
        <taxon>Pirellulales</taxon>
        <taxon>Lacipirellulaceae</taxon>
        <taxon>Aeoliella</taxon>
    </lineage>
</organism>
<feature type="non-terminal residue" evidence="2">
    <location>
        <position position="191"/>
    </location>
</feature>
<evidence type="ECO:0000313" key="3">
    <source>
        <dbReference type="Proteomes" id="UP001155241"/>
    </source>
</evidence>
<accession>A0A9X2F6R0</accession>
<dbReference type="Pfam" id="PF01548">
    <property type="entry name" value="DEDD_Tnp_IS110"/>
    <property type="match status" value="1"/>
</dbReference>
<dbReference type="PANTHER" id="PTHR33055:SF13">
    <property type="entry name" value="TRANSPOSASE"/>
    <property type="match status" value="1"/>
</dbReference>
<name>A0A9X2F6R0_9BACT</name>
<dbReference type="GO" id="GO:0006313">
    <property type="term" value="P:DNA transposition"/>
    <property type="evidence" value="ECO:0007669"/>
    <property type="project" value="InterPro"/>
</dbReference>
<dbReference type="RefSeq" id="WP_252851401.1">
    <property type="nucleotide sequence ID" value="NZ_JAMXLR010000021.1"/>
</dbReference>